<protein>
    <submittedName>
        <fullName evidence="1">Uncharacterized protein</fullName>
    </submittedName>
</protein>
<dbReference type="EMBL" id="LQYI01000071">
    <property type="protein sequence ID" value="KYC67471.1"/>
    <property type="molecule type" value="Genomic_DNA"/>
</dbReference>
<evidence type="ECO:0000313" key="2">
    <source>
        <dbReference type="Proteomes" id="UP000075304"/>
    </source>
</evidence>
<dbReference type="AlphaFoldDB" id="A0A150KDM9"/>
<comment type="caution">
    <text evidence="1">The sequence shown here is derived from an EMBL/GenBank/DDBJ whole genome shotgun (WGS) entry which is preliminary data.</text>
</comment>
<dbReference type="Proteomes" id="UP000075304">
    <property type="component" value="Unassembled WGS sequence"/>
</dbReference>
<dbReference type="PATRIC" id="fig|1398.25.peg.3617"/>
<accession>A0A150KDM9</accession>
<organism evidence="1 2">
    <name type="scientific">Heyndrickxia coagulans</name>
    <name type="common">Weizmannia coagulans</name>
    <dbReference type="NCBI Taxonomy" id="1398"/>
    <lineage>
        <taxon>Bacteria</taxon>
        <taxon>Bacillati</taxon>
        <taxon>Bacillota</taxon>
        <taxon>Bacilli</taxon>
        <taxon>Bacillales</taxon>
        <taxon>Bacillaceae</taxon>
        <taxon>Heyndrickxia</taxon>
    </lineage>
</organism>
<gene>
    <name evidence="1" type="ORF">B4099_3417</name>
</gene>
<reference evidence="1 2" key="1">
    <citation type="submission" date="2016-01" db="EMBL/GenBank/DDBJ databases">
        <title>Genome Sequences of Twelve Sporeforming Bacillus Species Isolated from Foods.</title>
        <authorList>
            <person name="Berendsen E.M."/>
            <person name="Wells-Bennik M.H."/>
            <person name="Krawcyk A.O."/>
            <person name="De Jong A."/>
            <person name="Holsappel S."/>
            <person name="Eijlander R.T."/>
            <person name="Kuipers O.P."/>
        </authorList>
    </citation>
    <scope>NUCLEOTIDE SEQUENCE [LARGE SCALE GENOMIC DNA]</scope>
    <source>
        <strain evidence="1 2">B4099</strain>
    </source>
</reference>
<sequence>MRQLSRFVSFFYVLPGRNGMKAGFSVGTLLAYLQSER</sequence>
<evidence type="ECO:0000313" key="1">
    <source>
        <dbReference type="EMBL" id="KYC67471.1"/>
    </source>
</evidence>
<proteinExistence type="predicted"/>
<name>A0A150KDM9_HEYCO</name>